<sequence>MPVLMRVTVFGSANADLVFPVPELPAAGRTVLGGAWRAAPGGKGANQAVAAARDGAALRFAGAVGRDFLAGLALSALRDAGADLSAVVEVEAPTGAAAICVDPQGRNQIAVSPGANALARAAGVPPLAPGEIVLMQMEVPPEENAALILRARAEGALPVLNLAPAGPLDPAALRALHLLVANEHEAAWLAARLGCAADAVALHGALGITVAVTLGERGAEAAGAGGRHTIPAFPARAIDTTGAGDCWCGVLAASLSCGAPLEGAMRRASAAASIAVSRPGAADAMPRAEETDRLLGG</sequence>
<dbReference type="GO" id="GO:0004747">
    <property type="term" value="F:ribokinase activity"/>
    <property type="evidence" value="ECO:0007669"/>
    <property type="project" value="UniProtKB-UniRule"/>
</dbReference>
<dbReference type="GO" id="GO:0005829">
    <property type="term" value="C:cytosol"/>
    <property type="evidence" value="ECO:0007669"/>
    <property type="project" value="TreeGrafter"/>
</dbReference>
<comment type="activity regulation">
    <text evidence="9">Activated by a monovalent cation that binds near, but not in, the active site. The most likely occupant of the site in vivo is potassium. Ion binding induces a conformational change that may alter substrate affinity.</text>
</comment>
<dbReference type="PRINTS" id="PR00990">
    <property type="entry name" value="RIBOKINASE"/>
</dbReference>
<keyword evidence="1 9" id="KW-0808">Transferase</keyword>
<organism evidence="11 12">
    <name type="scientific">Muricoccus pecuniae</name>
    <dbReference type="NCBI Taxonomy" id="693023"/>
    <lineage>
        <taxon>Bacteria</taxon>
        <taxon>Pseudomonadati</taxon>
        <taxon>Pseudomonadota</taxon>
        <taxon>Alphaproteobacteria</taxon>
        <taxon>Acetobacterales</taxon>
        <taxon>Roseomonadaceae</taxon>
        <taxon>Muricoccus</taxon>
    </lineage>
</organism>
<evidence type="ECO:0000256" key="4">
    <source>
        <dbReference type="ARBA" id="ARBA00022777"/>
    </source>
</evidence>
<dbReference type="InterPro" id="IPR011611">
    <property type="entry name" value="PfkB_dom"/>
</dbReference>
<keyword evidence="4 9" id="KW-0418">Kinase</keyword>
<comment type="subunit">
    <text evidence="9">Homodimer.</text>
</comment>
<dbReference type="GO" id="GO:0005524">
    <property type="term" value="F:ATP binding"/>
    <property type="evidence" value="ECO:0007669"/>
    <property type="project" value="UniProtKB-UniRule"/>
</dbReference>
<keyword evidence="12" id="KW-1185">Reference proteome</keyword>
<feature type="domain" description="Carbohydrate kinase PfkB" evidence="10">
    <location>
        <begin position="7"/>
        <end position="286"/>
    </location>
</feature>
<evidence type="ECO:0000256" key="3">
    <source>
        <dbReference type="ARBA" id="ARBA00022741"/>
    </source>
</evidence>
<evidence type="ECO:0000313" key="11">
    <source>
        <dbReference type="EMBL" id="MBB5692854.1"/>
    </source>
</evidence>
<feature type="binding site" evidence="9">
    <location>
        <position position="239"/>
    </location>
    <ligand>
        <name>K(+)</name>
        <dbReference type="ChEBI" id="CHEBI:29103"/>
    </ligand>
</feature>
<feature type="binding site" evidence="9">
    <location>
        <position position="138"/>
    </location>
    <ligand>
        <name>substrate</name>
    </ligand>
</feature>
<dbReference type="GO" id="GO:0019303">
    <property type="term" value="P:D-ribose catabolic process"/>
    <property type="evidence" value="ECO:0007669"/>
    <property type="project" value="UniProtKB-UniRule"/>
</dbReference>
<dbReference type="InterPro" id="IPR029056">
    <property type="entry name" value="Ribokinase-like"/>
</dbReference>
<comment type="cofactor">
    <cofactor evidence="9">
        <name>Mg(2+)</name>
        <dbReference type="ChEBI" id="CHEBI:18420"/>
    </cofactor>
    <text evidence="9">Requires a divalent cation, most likely magnesium in vivo, as an electrophilic catalyst to aid phosphoryl group transfer. It is the chelate of the metal and the nucleotide that is the actual substrate.</text>
</comment>
<keyword evidence="9" id="KW-0963">Cytoplasm</keyword>
<dbReference type="RefSeq" id="WP_246417826.1">
    <property type="nucleotide sequence ID" value="NZ_JACIJD010000003.1"/>
</dbReference>
<evidence type="ECO:0000313" key="12">
    <source>
        <dbReference type="Proteomes" id="UP000580654"/>
    </source>
</evidence>
<dbReference type="SUPFAM" id="SSF53613">
    <property type="entry name" value="Ribokinase-like"/>
    <property type="match status" value="1"/>
</dbReference>
<dbReference type="InterPro" id="IPR011877">
    <property type="entry name" value="Ribokinase"/>
</dbReference>
<evidence type="ECO:0000256" key="1">
    <source>
        <dbReference type="ARBA" id="ARBA00022679"/>
    </source>
</evidence>
<comment type="similarity">
    <text evidence="9">Belongs to the carbohydrate kinase PfkB family. Ribokinase subfamily.</text>
</comment>
<dbReference type="HAMAP" id="MF_01987">
    <property type="entry name" value="Ribokinase"/>
    <property type="match status" value="1"/>
</dbReference>
<comment type="subcellular location">
    <subcellularLocation>
        <location evidence="9">Cytoplasm</location>
    </subcellularLocation>
</comment>
<dbReference type="InterPro" id="IPR002139">
    <property type="entry name" value="Ribo/fructo_kinase"/>
</dbReference>
<feature type="binding site" evidence="9">
    <location>
        <position position="182"/>
    </location>
    <ligand>
        <name>ATP</name>
        <dbReference type="ChEBI" id="CHEBI:30616"/>
    </ligand>
</feature>
<feature type="binding site" evidence="9">
    <location>
        <begin position="14"/>
        <end position="16"/>
    </location>
    <ligand>
        <name>substrate</name>
    </ligand>
</feature>
<feature type="active site" description="Proton acceptor" evidence="9">
    <location>
        <position position="245"/>
    </location>
</feature>
<feature type="binding site" evidence="9">
    <location>
        <position position="245"/>
    </location>
    <ligand>
        <name>substrate</name>
    </ligand>
</feature>
<dbReference type="Gene3D" id="3.40.1190.20">
    <property type="match status" value="1"/>
</dbReference>
<reference evidence="11 12" key="1">
    <citation type="submission" date="2020-08" db="EMBL/GenBank/DDBJ databases">
        <title>Genomic Encyclopedia of Type Strains, Phase IV (KMG-IV): sequencing the most valuable type-strain genomes for metagenomic binning, comparative biology and taxonomic classification.</title>
        <authorList>
            <person name="Goeker M."/>
        </authorList>
    </citation>
    <scope>NUCLEOTIDE SEQUENCE [LARGE SCALE GENOMIC DNA]</scope>
    <source>
        <strain evidence="11 12">DSM 25622</strain>
    </source>
</reference>
<comment type="function">
    <text evidence="9">Catalyzes the phosphorylation of ribose at O-5 in a reaction requiring ATP and magnesium. The resulting D-ribose-5-phosphate can then be used either for sythesis of nucleotides, histidine, and tryptophan, or as a component of the pentose phosphate pathway.</text>
</comment>
<keyword evidence="6 9" id="KW-0460">Magnesium</keyword>
<evidence type="ECO:0000256" key="2">
    <source>
        <dbReference type="ARBA" id="ARBA00022723"/>
    </source>
</evidence>
<comment type="pathway">
    <text evidence="9">Carbohydrate metabolism; D-ribose degradation; D-ribose 5-phosphate from beta-D-ribopyranose: step 2/2.</text>
</comment>
<keyword evidence="2 9" id="KW-0479">Metal-binding</keyword>
<feature type="binding site" evidence="9">
    <location>
        <begin position="213"/>
        <end position="218"/>
    </location>
    <ligand>
        <name>ATP</name>
        <dbReference type="ChEBI" id="CHEBI:30616"/>
    </ligand>
</feature>
<proteinExistence type="inferred from homology"/>
<keyword evidence="5 9" id="KW-0067">ATP-binding</keyword>
<feature type="binding site" evidence="9">
    <location>
        <position position="241"/>
    </location>
    <ligand>
        <name>K(+)</name>
        <dbReference type="ChEBI" id="CHEBI:29103"/>
    </ligand>
</feature>
<protein>
    <recommendedName>
        <fullName evidence="9">Ribokinase</fullName>
        <shortName evidence="9">RK</shortName>
        <ecNumber evidence="9">2.7.1.15</ecNumber>
    </recommendedName>
</protein>
<dbReference type="PANTHER" id="PTHR10584">
    <property type="entry name" value="SUGAR KINASE"/>
    <property type="match status" value="1"/>
</dbReference>
<feature type="binding site" evidence="9">
    <location>
        <begin position="244"/>
        <end position="245"/>
    </location>
    <ligand>
        <name>ATP</name>
        <dbReference type="ChEBI" id="CHEBI:30616"/>
    </ligand>
</feature>
<accession>A0A840YG58</accession>
<dbReference type="PANTHER" id="PTHR10584:SF166">
    <property type="entry name" value="RIBOKINASE"/>
    <property type="match status" value="1"/>
</dbReference>
<dbReference type="GO" id="GO:0046872">
    <property type="term" value="F:metal ion binding"/>
    <property type="evidence" value="ECO:0007669"/>
    <property type="project" value="UniProtKB-KW"/>
</dbReference>
<evidence type="ECO:0000256" key="9">
    <source>
        <dbReference type="HAMAP-Rule" id="MF_01987"/>
    </source>
</evidence>
<comment type="catalytic activity">
    <reaction evidence="9">
        <text>D-ribose + ATP = D-ribose 5-phosphate + ADP + H(+)</text>
        <dbReference type="Rhea" id="RHEA:13697"/>
        <dbReference type="ChEBI" id="CHEBI:15378"/>
        <dbReference type="ChEBI" id="CHEBI:30616"/>
        <dbReference type="ChEBI" id="CHEBI:47013"/>
        <dbReference type="ChEBI" id="CHEBI:78346"/>
        <dbReference type="ChEBI" id="CHEBI:456216"/>
        <dbReference type="EC" id="2.7.1.15"/>
    </reaction>
</comment>
<feature type="binding site" evidence="9">
    <location>
        <position position="278"/>
    </location>
    <ligand>
        <name>K(+)</name>
        <dbReference type="ChEBI" id="CHEBI:29103"/>
    </ligand>
</feature>
<dbReference type="EC" id="2.7.1.15" evidence="9"/>
<feature type="binding site" evidence="9">
    <location>
        <begin position="42"/>
        <end position="46"/>
    </location>
    <ligand>
        <name>substrate</name>
    </ligand>
</feature>
<keyword evidence="8 9" id="KW-0119">Carbohydrate metabolism</keyword>
<evidence type="ECO:0000259" key="10">
    <source>
        <dbReference type="Pfam" id="PF00294"/>
    </source>
</evidence>
<dbReference type="Proteomes" id="UP000580654">
    <property type="component" value="Unassembled WGS sequence"/>
</dbReference>
<feature type="binding site" evidence="9">
    <location>
        <position position="280"/>
    </location>
    <ligand>
        <name>K(+)</name>
        <dbReference type="ChEBI" id="CHEBI:29103"/>
    </ligand>
</feature>
<name>A0A840YG58_9PROT</name>
<evidence type="ECO:0000256" key="7">
    <source>
        <dbReference type="ARBA" id="ARBA00022958"/>
    </source>
</evidence>
<dbReference type="UniPathway" id="UPA00916">
    <property type="reaction ID" value="UER00889"/>
</dbReference>
<comment type="caution">
    <text evidence="9">Lacks conserved residue(s) required for the propagation of feature annotation.</text>
</comment>
<dbReference type="Pfam" id="PF00294">
    <property type="entry name" value="PfkB"/>
    <property type="match status" value="1"/>
</dbReference>
<comment type="caution">
    <text evidence="11">The sequence shown here is derived from an EMBL/GenBank/DDBJ whole genome shotgun (WGS) entry which is preliminary data.</text>
</comment>
<dbReference type="AlphaFoldDB" id="A0A840YG58"/>
<keyword evidence="3 9" id="KW-0547">Nucleotide-binding</keyword>
<evidence type="ECO:0000256" key="6">
    <source>
        <dbReference type="ARBA" id="ARBA00022842"/>
    </source>
</evidence>
<dbReference type="EMBL" id="JACIJD010000003">
    <property type="protein sequence ID" value="MBB5692854.1"/>
    <property type="molecule type" value="Genomic_DNA"/>
</dbReference>
<evidence type="ECO:0000256" key="8">
    <source>
        <dbReference type="ARBA" id="ARBA00023277"/>
    </source>
</evidence>
<keyword evidence="7 9" id="KW-0630">Potassium</keyword>
<gene>
    <name evidence="9" type="primary">rbsK</name>
    <name evidence="11" type="ORF">FHS87_000873</name>
</gene>
<feature type="binding site" evidence="9">
    <location>
        <position position="275"/>
    </location>
    <ligand>
        <name>K(+)</name>
        <dbReference type="ChEBI" id="CHEBI:29103"/>
    </ligand>
</feature>
<evidence type="ECO:0000256" key="5">
    <source>
        <dbReference type="ARBA" id="ARBA00022840"/>
    </source>
</evidence>